<dbReference type="Proteomes" id="UP000005463">
    <property type="component" value="Unassembled WGS sequence"/>
</dbReference>
<protein>
    <recommendedName>
        <fullName evidence="3">Phage major capsid protein, HK97 family</fullName>
    </recommendedName>
</protein>
<comment type="caution">
    <text evidence="1">The sequence shown here is derived from an EMBL/GenBank/DDBJ whole genome shotgun (WGS) entry which is preliminary data.</text>
</comment>
<evidence type="ECO:0008006" key="3">
    <source>
        <dbReference type="Google" id="ProtNLM"/>
    </source>
</evidence>
<dbReference type="SUPFAM" id="SSF56563">
    <property type="entry name" value="Major capsid protein gp5"/>
    <property type="match status" value="1"/>
</dbReference>
<dbReference type="RefSeq" id="WP_006753258.1">
    <property type="nucleotide sequence ID" value="NZ_ABLC01000119.1"/>
</dbReference>
<reference evidence="1 2" key="1">
    <citation type="submission" date="2008-03" db="EMBL/GenBank/DDBJ databases">
        <title>Sequencing of the draft genome and assembly of Burkholderia ambifaria IOP40-10.</title>
        <authorList>
            <consortium name="US DOE Joint Genome Institute (JGI-PGF)"/>
            <person name="Copeland A."/>
            <person name="Lucas S."/>
            <person name="Lapidus A."/>
            <person name="Glavina del Rio T."/>
            <person name="Dalin E."/>
            <person name="Tice H."/>
            <person name="Bruce D."/>
            <person name="Goodwin L."/>
            <person name="Pitluck S."/>
            <person name="Larimer F."/>
            <person name="Land M.L."/>
            <person name="Hauser L."/>
            <person name="Tiedje J."/>
            <person name="Richardson P."/>
        </authorList>
    </citation>
    <scope>NUCLEOTIDE SEQUENCE [LARGE SCALE GENOMIC DNA]</scope>
    <source>
        <strain evidence="1 2">IOP40-10</strain>
    </source>
</reference>
<evidence type="ECO:0000313" key="2">
    <source>
        <dbReference type="Proteomes" id="UP000005463"/>
    </source>
</evidence>
<evidence type="ECO:0000313" key="1">
    <source>
        <dbReference type="EMBL" id="EDT02391.1"/>
    </source>
</evidence>
<dbReference type="AlphaFoldDB" id="B1FJ92"/>
<dbReference type="EMBL" id="ABLC01000119">
    <property type="protein sequence ID" value="EDT02391.1"/>
    <property type="molecule type" value="Genomic_DNA"/>
</dbReference>
<gene>
    <name evidence="1" type="ORF">BamIOP4010DRAFT_4103</name>
</gene>
<dbReference type="PATRIC" id="fig|396596.7.peg.3445"/>
<sequence length="366" mass="38757">MIKESINQEIIKHLSATQQIQWAIAENWTPAQAQEVMGVGVVPGLMQVAKSLATDSKGVIESSRIREIVEKGGRPVVSEGLTQRRHEQGPGAMIAKAAVPVAMTGNNPELYRPEQAPGVLYPPTTTPIITALAQMGATQLPPNVRALTQDKLLQAAEIGEGEGFPGVAPTINVMLSSLRKFGVVMLFDDTLLAAANYSTAVVQYVQEQLEMAANNATDAAVVALMLGAGQNHTRDAAGRDVVVNAAMAAFAGDLRIACWIGSPATLATLQDAANPNIGPRGGTYKTLQAIPSLAVPDGKLILVDVKRTAVFDGPQWIERSNQADITVDTPDGPKVVHLLQENKTALKITKYADAKVIAAPQIVTLQ</sequence>
<organism evidence="1 2">
    <name type="scientific">Burkholderia ambifaria IOP40-10</name>
    <dbReference type="NCBI Taxonomy" id="396596"/>
    <lineage>
        <taxon>Bacteria</taxon>
        <taxon>Pseudomonadati</taxon>
        <taxon>Pseudomonadota</taxon>
        <taxon>Betaproteobacteria</taxon>
        <taxon>Burkholderiales</taxon>
        <taxon>Burkholderiaceae</taxon>
        <taxon>Burkholderia</taxon>
        <taxon>Burkholderia cepacia complex</taxon>
    </lineage>
</organism>
<name>B1FJ92_9BURK</name>
<proteinExistence type="predicted"/>
<accession>B1FJ92</accession>